<dbReference type="AlphaFoldDB" id="A0A4Y9XXI4"/>
<dbReference type="Proteomes" id="UP000298327">
    <property type="component" value="Unassembled WGS sequence"/>
</dbReference>
<gene>
    <name evidence="1" type="ORF">EVG20_g9492</name>
</gene>
<dbReference type="Gene3D" id="3.80.10.10">
    <property type="entry name" value="Ribonuclease Inhibitor"/>
    <property type="match status" value="1"/>
</dbReference>
<evidence type="ECO:0000313" key="1">
    <source>
        <dbReference type="EMBL" id="TFY54964.1"/>
    </source>
</evidence>
<sequence>MNSTKKATTPLAICDLQSCAEHRQDPSTSSTPRIESSQSPQYVVGSRFARTIVSWNVNFVFLVDMAPPLPNEIVLRILEFAYHLPDGRHDVKTMGACAAVCKQWTPIAQELQFHTKAIGRNETYTTDEELELLDGKSRLGDYIRDLHVHVGLGNHTTNFDLGPPITQGALDVPSFVDVLAHCPRLYQLKLILDVHHFSEDELALLAALPVDIRALDLACASVTSPALYQLLALWPDIHTLCLRTELIAPPPATRPNFSLYELCLVRSVRPPVLEWLLPPLQDLASGRAPDLHILDFWDVPHDYPRELVAQYAPHVRSLRLAYDPPAELIAPFTALEEFVLRTIPVLLPLPHLPHSVHHIRFHTLRSPSSFLQTFKHATAAMKALPDLERVTVSQTVADRKDFENFLKACDEKGLKPYIDPNFIQLPEYPVPVDHFPRLRTMENMYRMNTETS</sequence>
<comment type="caution">
    <text evidence="1">The sequence shown here is derived from an EMBL/GenBank/DDBJ whole genome shotgun (WGS) entry which is preliminary data.</text>
</comment>
<accession>A0A4Y9XXI4</accession>
<dbReference type="InterPro" id="IPR032675">
    <property type="entry name" value="LRR_dom_sf"/>
</dbReference>
<evidence type="ECO:0000313" key="2">
    <source>
        <dbReference type="Proteomes" id="UP000298327"/>
    </source>
</evidence>
<dbReference type="EMBL" id="SEOQ01000967">
    <property type="protein sequence ID" value="TFY54964.1"/>
    <property type="molecule type" value="Genomic_DNA"/>
</dbReference>
<name>A0A4Y9XXI4_9AGAM</name>
<keyword evidence="2" id="KW-1185">Reference proteome</keyword>
<dbReference type="STRING" id="205917.A0A4Y9XXI4"/>
<proteinExistence type="predicted"/>
<protein>
    <submittedName>
        <fullName evidence="1">Uncharacterized protein</fullName>
    </submittedName>
</protein>
<organism evidence="1 2">
    <name type="scientific">Dentipellis fragilis</name>
    <dbReference type="NCBI Taxonomy" id="205917"/>
    <lineage>
        <taxon>Eukaryota</taxon>
        <taxon>Fungi</taxon>
        <taxon>Dikarya</taxon>
        <taxon>Basidiomycota</taxon>
        <taxon>Agaricomycotina</taxon>
        <taxon>Agaricomycetes</taxon>
        <taxon>Russulales</taxon>
        <taxon>Hericiaceae</taxon>
        <taxon>Dentipellis</taxon>
    </lineage>
</organism>
<reference evidence="1 2" key="1">
    <citation type="submission" date="2019-02" db="EMBL/GenBank/DDBJ databases">
        <title>Genome sequencing of the rare red list fungi Dentipellis fragilis.</title>
        <authorList>
            <person name="Buettner E."/>
            <person name="Kellner H."/>
        </authorList>
    </citation>
    <scope>NUCLEOTIDE SEQUENCE [LARGE SCALE GENOMIC DNA]</scope>
    <source>
        <strain evidence="1 2">DSM 105465</strain>
    </source>
</reference>
<dbReference type="OrthoDB" id="270763at2759"/>